<dbReference type="SMART" id="SM00020">
    <property type="entry name" value="Tryp_SPc"/>
    <property type="match status" value="1"/>
</dbReference>
<keyword evidence="5" id="KW-1185">Reference proteome</keyword>
<dbReference type="InterPro" id="IPR051487">
    <property type="entry name" value="Ser/Thr_Proteases_Immune/Dev"/>
</dbReference>
<evidence type="ECO:0000256" key="2">
    <source>
        <dbReference type="ARBA" id="ARBA00024195"/>
    </source>
</evidence>
<dbReference type="InterPro" id="IPR043504">
    <property type="entry name" value="Peptidase_S1_PA_chymotrypsin"/>
</dbReference>
<dbReference type="GO" id="GO:0006508">
    <property type="term" value="P:proteolysis"/>
    <property type="evidence" value="ECO:0007669"/>
    <property type="project" value="InterPro"/>
</dbReference>
<dbReference type="CDD" id="cd00190">
    <property type="entry name" value="Tryp_SPc"/>
    <property type="match status" value="1"/>
</dbReference>
<dbReference type="Gene3D" id="2.40.10.10">
    <property type="entry name" value="Trypsin-like serine proteases"/>
    <property type="match status" value="2"/>
</dbReference>
<dbReference type="OrthoDB" id="6261922at2759"/>
<dbReference type="EMBL" id="CAJOBZ010000066">
    <property type="protein sequence ID" value="CAF4941127.1"/>
    <property type="molecule type" value="Genomic_DNA"/>
</dbReference>
<dbReference type="InterPro" id="IPR001254">
    <property type="entry name" value="Trypsin_dom"/>
</dbReference>
<evidence type="ECO:0000313" key="4">
    <source>
        <dbReference type="EMBL" id="CAF4941127.1"/>
    </source>
</evidence>
<dbReference type="AlphaFoldDB" id="A0A821XDA9"/>
<comment type="caution">
    <text evidence="4">The sequence shown here is derived from an EMBL/GenBank/DDBJ whole genome shotgun (WGS) entry which is preliminary data.</text>
</comment>
<dbReference type="SUPFAM" id="SSF50494">
    <property type="entry name" value="Trypsin-like serine proteases"/>
    <property type="match status" value="1"/>
</dbReference>
<dbReference type="GO" id="GO:0004252">
    <property type="term" value="F:serine-type endopeptidase activity"/>
    <property type="evidence" value="ECO:0007669"/>
    <property type="project" value="InterPro"/>
</dbReference>
<protein>
    <recommendedName>
        <fullName evidence="3">Peptidase S1 domain-containing protein</fullName>
    </recommendedName>
</protein>
<evidence type="ECO:0000259" key="3">
    <source>
        <dbReference type="PROSITE" id="PS50240"/>
    </source>
</evidence>
<dbReference type="PRINTS" id="PR00722">
    <property type="entry name" value="CHYMOTRYPSIN"/>
</dbReference>
<comment type="similarity">
    <text evidence="2">Belongs to the peptidase S1 family. CLIP subfamily.</text>
</comment>
<organism evidence="4 5">
    <name type="scientific">Pieris macdunnoughi</name>
    <dbReference type="NCBI Taxonomy" id="345717"/>
    <lineage>
        <taxon>Eukaryota</taxon>
        <taxon>Metazoa</taxon>
        <taxon>Ecdysozoa</taxon>
        <taxon>Arthropoda</taxon>
        <taxon>Hexapoda</taxon>
        <taxon>Insecta</taxon>
        <taxon>Pterygota</taxon>
        <taxon>Neoptera</taxon>
        <taxon>Endopterygota</taxon>
        <taxon>Lepidoptera</taxon>
        <taxon>Glossata</taxon>
        <taxon>Ditrysia</taxon>
        <taxon>Papilionoidea</taxon>
        <taxon>Pieridae</taxon>
        <taxon>Pierinae</taxon>
        <taxon>Pieris</taxon>
    </lineage>
</organism>
<dbReference type="PANTHER" id="PTHR24256">
    <property type="entry name" value="TRYPTASE-RELATED"/>
    <property type="match status" value="1"/>
</dbReference>
<dbReference type="PROSITE" id="PS50240">
    <property type="entry name" value="TRYPSIN_DOM"/>
    <property type="match status" value="1"/>
</dbReference>
<evidence type="ECO:0000256" key="1">
    <source>
        <dbReference type="ARBA" id="ARBA00023157"/>
    </source>
</evidence>
<name>A0A821XDA9_9NEOP</name>
<dbReference type="InterPro" id="IPR009003">
    <property type="entry name" value="Peptidase_S1_PA"/>
</dbReference>
<accession>A0A821XDA9</accession>
<gene>
    <name evidence="4" type="ORF">PMACD_LOCUS14740</name>
</gene>
<keyword evidence="1" id="KW-1015">Disulfide bond</keyword>
<sequence length="449" mass="49977">MMSLPSTVRKDYVSWFVTDLKNELRKRNARLVGKKATPVQRSIVAVCLLVWGCQGQNNNFQSTNQWLGTFFKSNNSLCLFRGTDVSSAAINNYRQTNKQNKQNKRPTDCYTEKQEVGQCVKLSECMDSNEIDLENMDVYRGLSCHYLKICCPTSRLITTGTVTPPPLPPKRPGCGWSNPGGYAFRDSSNTHAEFGEFPWMVALMREVSQNQGWDPKDYLGGGTLIHHSVVMTVAHKLKAINYDPSLMKCRLGEWDTQNTNEIYPHQDRNVNKILVHEQFSSKTSANDVALLITTSPFDLTDPHVGIACLSFNEPKMDANCFSMGWGKDFNNNDKYAVWLKKVPLPIVDHGTCEYALQGSRLGSNFRLHNSLICAGGTKNFDTCTGDGGSSLACRTSSAGAPPRYSVYGMVAFGVECGTVLPAAYVNVATMIQWITNKFADEKLDVPFFA</sequence>
<dbReference type="Pfam" id="PF00089">
    <property type="entry name" value="Trypsin"/>
    <property type="match status" value="1"/>
</dbReference>
<feature type="domain" description="Peptidase S1" evidence="3">
    <location>
        <begin position="178"/>
        <end position="439"/>
    </location>
</feature>
<reference evidence="4" key="1">
    <citation type="submission" date="2021-02" db="EMBL/GenBank/DDBJ databases">
        <authorList>
            <person name="Steward A R."/>
        </authorList>
    </citation>
    <scope>NUCLEOTIDE SEQUENCE</scope>
</reference>
<proteinExistence type="inferred from homology"/>
<dbReference type="InterPro" id="IPR001314">
    <property type="entry name" value="Peptidase_S1A"/>
</dbReference>
<evidence type="ECO:0000313" key="5">
    <source>
        <dbReference type="Proteomes" id="UP000663880"/>
    </source>
</evidence>
<dbReference type="Proteomes" id="UP000663880">
    <property type="component" value="Unassembled WGS sequence"/>
</dbReference>